<dbReference type="SUPFAM" id="SSF51556">
    <property type="entry name" value="Metallo-dependent hydrolases"/>
    <property type="match status" value="1"/>
</dbReference>
<dbReference type="GO" id="GO:0005829">
    <property type="term" value="C:cytosol"/>
    <property type="evidence" value="ECO:0007669"/>
    <property type="project" value="TreeGrafter"/>
</dbReference>
<reference evidence="3 6" key="2">
    <citation type="submission" date="2023-11" db="EMBL/GenBank/DDBJ databases">
        <title>Plant-associative lifestyle of Vibrio porteresiae and its evolutionary dynamics.</title>
        <authorList>
            <person name="Rameshkumar N."/>
            <person name="Kirti K."/>
        </authorList>
    </citation>
    <scope>NUCLEOTIDE SEQUENCE [LARGE SCALE GENOMIC DNA]</scope>
    <source>
        <strain evidence="3 6">MSSRF38</strain>
    </source>
</reference>
<dbReference type="InterPro" id="IPR006680">
    <property type="entry name" value="Amidohydro-rel"/>
</dbReference>
<keyword evidence="1" id="KW-0456">Lyase</keyword>
<evidence type="ECO:0000259" key="2">
    <source>
        <dbReference type="Pfam" id="PF04909"/>
    </source>
</evidence>
<sequence length="351" mass="39156">MTLTRLPVAGAPKKPLAPLRKIAIEEHFMNPDAMHPEETFNPVEFARVSGLETEFVQVVMQRMKDLHHKRIEEMDAAGIDVSILSLTAAGIEGIADAGKAITAARKVNDALAETVARSRGRFLGFASLPLQDTDAALQELEHAIGELGLKGVMVNGYVQDPDKRIGHYLDEARFAPVWEAIAALKVPVYIHPRPSLPQVRETLYAQHAELAGATWGFAPETATHALRLVYSGLFDRHPELTVILGHLGETLPYFSWRIQRCFEFNPLGHQVNKRLQDYLCENFYITTSGNNFDQALICAILTMGADRIMFASDYPFEMSDDAARWIETAPISENDRRKIAYGNAEQLFGLR</sequence>
<dbReference type="InterPro" id="IPR032465">
    <property type="entry name" value="ACMSD"/>
</dbReference>
<keyword evidence="6" id="KW-1185">Reference proteome</keyword>
<gene>
    <name evidence="3" type="ORF">SBX37_14710</name>
    <name evidence="4" type="ORF">VIM7927_00315</name>
</gene>
<dbReference type="Proteomes" id="UP000196125">
    <property type="component" value="Unassembled WGS sequence"/>
</dbReference>
<evidence type="ECO:0000313" key="3">
    <source>
        <dbReference type="EMBL" id="MDW6004109.1"/>
    </source>
</evidence>
<dbReference type="GO" id="GO:0016787">
    <property type="term" value="F:hydrolase activity"/>
    <property type="evidence" value="ECO:0007669"/>
    <property type="project" value="UniProtKB-KW"/>
</dbReference>
<dbReference type="Gene3D" id="3.20.20.140">
    <property type="entry name" value="Metal-dependent hydrolases"/>
    <property type="match status" value="1"/>
</dbReference>
<dbReference type="RefSeq" id="WP_087479153.1">
    <property type="nucleotide sequence ID" value="NZ_AP024883.1"/>
</dbReference>
<evidence type="ECO:0000256" key="1">
    <source>
        <dbReference type="ARBA" id="ARBA00023239"/>
    </source>
</evidence>
<accession>A0A1Y6ISP5</accession>
<feature type="domain" description="Amidohydrolase-related" evidence="2">
    <location>
        <begin position="67"/>
        <end position="350"/>
    </location>
</feature>
<dbReference type="EMBL" id="FXXI01000001">
    <property type="protein sequence ID" value="SMR99093.1"/>
    <property type="molecule type" value="Genomic_DNA"/>
</dbReference>
<name>A0A1Y6ISP5_9VIBR</name>
<evidence type="ECO:0000313" key="5">
    <source>
        <dbReference type="Proteomes" id="UP000196125"/>
    </source>
</evidence>
<dbReference type="InterPro" id="IPR032466">
    <property type="entry name" value="Metal_Hydrolase"/>
</dbReference>
<keyword evidence="4" id="KW-0378">Hydrolase</keyword>
<dbReference type="PANTHER" id="PTHR21240:SF30">
    <property type="entry name" value="AMIDOHYDROLASE-RELATED DOMAIN-CONTAINING PROTEIN-RELATED"/>
    <property type="match status" value="1"/>
</dbReference>
<dbReference type="Pfam" id="PF04909">
    <property type="entry name" value="Amidohydro_2"/>
    <property type="match status" value="1"/>
</dbReference>
<dbReference type="OrthoDB" id="149172at2"/>
<protein>
    <submittedName>
        <fullName evidence="3 4">Amidohydrolase</fullName>
    </submittedName>
</protein>
<proteinExistence type="predicted"/>
<dbReference type="GO" id="GO:0019748">
    <property type="term" value="P:secondary metabolic process"/>
    <property type="evidence" value="ECO:0007669"/>
    <property type="project" value="TreeGrafter"/>
</dbReference>
<reference evidence="4 5" key="1">
    <citation type="submission" date="2017-05" db="EMBL/GenBank/DDBJ databases">
        <authorList>
            <person name="Song R."/>
            <person name="Chenine A.L."/>
            <person name="Ruprecht R.M."/>
        </authorList>
    </citation>
    <scope>NUCLEOTIDE SEQUENCE [LARGE SCALE GENOMIC DNA]</scope>
    <source>
        <strain evidence="4 5">CECT 7927</strain>
    </source>
</reference>
<dbReference type="GO" id="GO:0016831">
    <property type="term" value="F:carboxy-lyase activity"/>
    <property type="evidence" value="ECO:0007669"/>
    <property type="project" value="InterPro"/>
</dbReference>
<dbReference type="PANTHER" id="PTHR21240">
    <property type="entry name" value="2-AMINO-3-CARBOXYLMUCONATE-6-SEMIALDEHYDE DECARBOXYLASE"/>
    <property type="match status" value="1"/>
</dbReference>
<evidence type="ECO:0000313" key="6">
    <source>
        <dbReference type="Proteomes" id="UP001283366"/>
    </source>
</evidence>
<dbReference type="EMBL" id="JAWRCO010000001">
    <property type="protein sequence ID" value="MDW6004109.1"/>
    <property type="molecule type" value="Genomic_DNA"/>
</dbReference>
<dbReference type="Proteomes" id="UP001283366">
    <property type="component" value="Unassembled WGS sequence"/>
</dbReference>
<evidence type="ECO:0000313" key="4">
    <source>
        <dbReference type="EMBL" id="SMR99093.1"/>
    </source>
</evidence>
<dbReference type="AlphaFoldDB" id="A0A1Y6ISP5"/>
<organism evidence="4 5">
    <name type="scientific">Vibrio mangrovi</name>
    <dbReference type="NCBI Taxonomy" id="474394"/>
    <lineage>
        <taxon>Bacteria</taxon>
        <taxon>Pseudomonadati</taxon>
        <taxon>Pseudomonadota</taxon>
        <taxon>Gammaproteobacteria</taxon>
        <taxon>Vibrionales</taxon>
        <taxon>Vibrionaceae</taxon>
        <taxon>Vibrio</taxon>
    </lineage>
</organism>